<dbReference type="Proteomes" id="UP000256424">
    <property type="component" value="Unassembled WGS sequence"/>
</dbReference>
<dbReference type="InterPro" id="IPR036291">
    <property type="entry name" value="NAD(P)-bd_dom_sf"/>
</dbReference>
<dbReference type="Gene3D" id="3.40.50.720">
    <property type="entry name" value="NAD(P)-binding Rossmann-like Domain"/>
    <property type="match status" value="1"/>
</dbReference>
<dbReference type="OrthoDB" id="5322999at2"/>
<dbReference type="SUPFAM" id="SSF51735">
    <property type="entry name" value="NAD(P)-binding Rossmann-fold domains"/>
    <property type="match status" value="1"/>
</dbReference>
<dbReference type="EMBL" id="NXLW01000003">
    <property type="protein sequence ID" value="RDU73056.1"/>
    <property type="molecule type" value="Genomic_DNA"/>
</dbReference>
<protein>
    <recommendedName>
        <fullName evidence="3">SDR family NAD(P)-dependent oxidoreductase</fullName>
    </recommendedName>
</protein>
<evidence type="ECO:0000313" key="2">
    <source>
        <dbReference type="Proteomes" id="UP000256424"/>
    </source>
</evidence>
<reference evidence="1 2" key="1">
    <citation type="submission" date="2018-04" db="EMBL/GenBank/DDBJ databases">
        <title>Novel Campyloabacter and Helicobacter Species and Strains.</title>
        <authorList>
            <person name="Mannion A.J."/>
            <person name="Shen Z."/>
            <person name="Fox J.G."/>
        </authorList>
    </citation>
    <scope>NUCLEOTIDE SEQUENCE [LARGE SCALE GENOMIC DNA]</scope>
    <source>
        <strain evidence="1 2">MIT 97-5075</strain>
    </source>
</reference>
<dbReference type="RefSeq" id="WP_104763229.1">
    <property type="nucleotide sequence ID" value="NZ_FZPM01000017.1"/>
</dbReference>
<keyword evidence="2" id="KW-1185">Reference proteome</keyword>
<accession>A0A3D8J7G3</accession>
<evidence type="ECO:0008006" key="3">
    <source>
        <dbReference type="Google" id="ProtNLM"/>
    </source>
</evidence>
<evidence type="ECO:0000313" key="1">
    <source>
        <dbReference type="EMBL" id="RDU73056.1"/>
    </source>
</evidence>
<name>A0A3D8J7G3_9HELI</name>
<organism evidence="1 2">
    <name type="scientific">Helicobacter aurati</name>
    <dbReference type="NCBI Taxonomy" id="137778"/>
    <lineage>
        <taxon>Bacteria</taxon>
        <taxon>Pseudomonadati</taxon>
        <taxon>Campylobacterota</taxon>
        <taxon>Epsilonproteobacteria</taxon>
        <taxon>Campylobacterales</taxon>
        <taxon>Helicobacteraceae</taxon>
        <taxon>Helicobacter</taxon>
    </lineage>
</organism>
<comment type="caution">
    <text evidence="1">The sequence shown here is derived from an EMBL/GenBank/DDBJ whole genome shotgun (WGS) entry which is preliminary data.</text>
</comment>
<proteinExistence type="predicted"/>
<sequence>MNYTLITGATSDIGMAVCRNLKAYPLILHGRNTQKLDFLFKELANPLNRIWQHDLENIENLSPSLQAVLQTHIEHSNNTGGAVHARF</sequence>
<gene>
    <name evidence="1" type="ORF">CQA66_02135</name>
</gene>
<dbReference type="AlphaFoldDB" id="A0A3D8J7G3"/>